<sequence>MEGRVSISTSDTIYQRFEEGKIYHIRYFYLLPNNQQYMLTVKPYIININETTIITLIQENIQPIPSYIFRPQRYHQLISLANATNFLPDVVGRICLIQKIDLYNHYTDSKITIGLRLDRSKLVSLTLWDKEASNFRELNHIYTRKNQIVIITSIIPRLHEDRASTLTTILVSYNASKRGINCYLKPHSKRHQSTFKNFTLPIPTSIK</sequence>
<comment type="caution">
    <text evidence="1">The sequence shown here is derived from an EMBL/GenBank/DDBJ whole genome shotgun (WGS) entry which is preliminary data.</text>
</comment>
<evidence type="ECO:0000313" key="2">
    <source>
        <dbReference type="Proteomes" id="UP000823674"/>
    </source>
</evidence>
<dbReference type="PANTHER" id="PTHR47165">
    <property type="entry name" value="OS03G0429900 PROTEIN"/>
    <property type="match status" value="1"/>
</dbReference>
<dbReference type="Gene3D" id="2.40.50.140">
    <property type="entry name" value="Nucleic acid-binding proteins"/>
    <property type="match status" value="2"/>
</dbReference>
<dbReference type="InterPro" id="IPR012340">
    <property type="entry name" value="NA-bd_OB-fold"/>
</dbReference>
<reference evidence="1 2" key="1">
    <citation type="submission" date="2021-03" db="EMBL/GenBank/DDBJ databases">
        <authorList>
            <person name="King G.J."/>
            <person name="Bancroft I."/>
            <person name="Baten A."/>
            <person name="Bloomfield J."/>
            <person name="Borpatragohain P."/>
            <person name="He Z."/>
            <person name="Irish N."/>
            <person name="Irwin J."/>
            <person name="Liu K."/>
            <person name="Mauleon R.P."/>
            <person name="Moore J."/>
            <person name="Morris R."/>
            <person name="Ostergaard L."/>
            <person name="Wang B."/>
            <person name="Wells R."/>
        </authorList>
    </citation>
    <scope>NUCLEOTIDE SEQUENCE [LARGE SCALE GENOMIC DNA]</scope>
    <source>
        <strain evidence="1">R-o-18</strain>
        <tissue evidence="1">Leaf</tissue>
    </source>
</reference>
<proteinExistence type="predicted"/>
<dbReference type="Proteomes" id="UP000823674">
    <property type="component" value="Chromosome A07"/>
</dbReference>
<gene>
    <name evidence="1" type="primary">A07p018210.1_BraROA</name>
    <name evidence="1" type="ORF">IGI04_026335</name>
</gene>
<organism evidence="1 2">
    <name type="scientific">Brassica rapa subsp. trilocularis</name>
    <dbReference type="NCBI Taxonomy" id="1813537"/>
    <lineage>
        <taxon>Eukaryota</taxon>
        <taxon>Viridiplantae</taxon>
        <taxon>Streptophyta</taxon>
        <taxon>Embryophyta</taxon>
        <taxon>Tracheophyta</taxon>
        <taxon>Spermatophyta</taxon>
        <taxon>Magnoliopsida</taxon>
        <taxon>eudicotyledons</taxon>
        <taxon>Gunneridae</taxon>
        <taxon>Pentapetalae</taxon>
        <taxon>rosids</taxon>
        <taxon>malvids</taxon>
        <taxon>Brassicales</taxon>
        <taxon>Brassicaceae</taxon>
        <taxon>Brassiceae</taxon>
        <taxon>Brassica</taxon>
    </lineage>
</organism>
<name>A0ABQ7KZK3_BRACM</name>
<dbReference type="PANTHER" id="PTHR47165:SF4">
    <property type="entry name" value="OS03G0429900 PROTEIN"/>
    <property type="match status" value="1"/>
</dbReference>
<dbReference type="EMBL" id="JADBGQ010000009">
    <property type="protein sequence ID" value="KAG5378493.1"/>
    <property type="molecule type" value="Genomic_DNA"/>
</dbReference>
<evidence type="ECO:0008006" key="3">
    <source>
        <dbReference type="Google" id="ProtNLM"/>
    </source>
</evidence>
<protein>
    <recommendedName>
        <fullName evidence="3">Replication protein A OB domain-containing protein</fullName>
    </recommendedName>
</protein>
<evidence type="ECO:0000313" key="1">
    <source>
        <dbReference type="EMBL" id="KAG5378493.1"/>
    </source>
</evidence>
<accession>A0ABQ7KZK3</accession>
<keyword evidence="2" id="KW-1185">Reference proteome</keyword>